<evidence type="ECO:0000256" key="7">
    <source>
        <dbReference type="ARBA" id="ARBA00022927"/>
    </source>
</evidence>
<keyword evidence="7" id="KW-0653">Protein transport</keyword>
<reference evidence="11 12" key="1">
    <citation type="submission" date="2016-11" db="EMBL/GenBank/DDBJ databases">
        <authorList>
            <person name="Jaros S."/>
            <person name="Januszkiewicz K."/>
            <person name="Wedrychowicz H."/>
        </authorList>
    </citation>
    <scope>NUCLEOTIDE SEQUENCE [LARGE SCALE GENOMIC DNA]</scope>
    <source>
        <strain evidence="11 12">DSM 14916</strain>
    </source>
</reference>
<dbReference type="InterPro" id="IPR051045">
    <property type="entry name" value="TonB-dependent_transducer"/>
</dbReference>
<keyword evidence="12" id="KW-1185">Reference proteome</keyword>
<dbReference type="SUPFAM" id="SSF74653">
    <property type="entry name" value="TolA/TonB C-terminal domain"/>
    <property type="match status" value="1"/>
</dbReference>
<dbReference type="Gene3D" id="3.30.1150.10">
    <property type="match status" value="1"/>
</dbReference>
<organism evidence="11 12">
    <name type="scientific">Muricoccus roseus</name>
    <dbReference type="NCBI Taxonomy" id="198092"/>
    <lineage>
        <taxon>Bacteria</taxon>
        <taxon>Pseudomonadati</taxon>
        <taxon>Pseudomonadota</taxon>
        <taxon>Alphaproteobacteria</taxon>
        <taxon>Acetobacterales</taxon>
        <taxon>Roseomonadaceae</taxon>
        <taxon>Muricoccus</taxon>
    </lineage>
</organism>
<evidence type="ECO:0000256" key="9">
    <source>
        <dbReference type="ARBA" id="ARBA00023136"/>
    </source>
</evidence>
<feature type="domain" description="TonB C-terminal" evidence="10">
    <location>
        <begin position="27"/>
        <end position="117"/>
    </location>
</feature>
<evidence type="ECO:0000256" key="1">
    <source>
        <dbReference type="ARBA" id="ARBA00004383"/>
    </source>
</evidence>
<dbReference type="GO" id="GO:0055085">
    <property type="term" value="P:transmembrane transport"/>
    <property type="evidence" value="ECO:0007669"/>
    <property type="project" value="InterPro"/>
</dbReference>
<evidence type="ECO:0000256" key="2">
    <source>
        <dbReference type="ARBA" id="ARBA00006555"/>
    </source>
</evidence>
<evidence type="ECO:0000256" key="3">
    <source>
        <dbReference type="ARBA" id="ARBA00022448"/>
    </source>
</evidence>
<keyword evidence="6" id="KW-0812">Transmembrane</keyword>
<gene>
    <name evidence="11" type="ORF">SAMN02745194_00227</name>
</gene>
<evidence type="ECO:0000256" key="8">
    <source>
        <dbReference type="ARBA" id="ARBA00022989"/>
    </source>
</evidence>
<dbReference type="PROSITE" id="PS52015">
    <property type="entry name" value="TONB_CTD"/>
    <property type="match status" value="1"/>
</dbReference>
<evidence type="ECO:0000313" key="12">
    <source>
        <dbReference type="Proteomes" id="UP000184387"/>
    </source>
</evidence>
<evidence type="ECO:0000256" key="6">
    <source>
        <dbReference type="ARBA" id="ARBA00022692"/>
    </source>
</evidence>
<dbReference type="InterPro" id="IPR006260">
    <property type="entry name" value="TonB/TolA_C"/>
</dbReference>
<keyword evidence="8" id="KW-1133">Transmembrane helix</keyword>
<sequence>MRTVEVPVAPGAIRLGAGMAGAPGESRAVGAPQPGCEDVIGYPESERQRGVTGAVVFRLRVSDDGRVVDARIVQPSGSFALDEAARRGVRRCRFVPALRDGVPVWGSRDYRVVFNLN</sequence>
<keyword evidence="4" id="KW-1003">Cell membrane</keyword>
<comment type="similarity">
    <text evidence="2">Belongs to the TonB family.</text>
</comment>
<dbReference type="InterPro" id="IPR037682">
    <property type="entry name" value="TonB_C"/>
</dbReference>
<dbReference type="AlphaFoldDB" id="A0A1M6ARR1"/>
<dbReference type="GO" id="GO:0015031">
    <property type="term" value="P:protein transport"/>
    <property type="evidence" value="ECO:0007669"/>
    <property type="project" value="UniProtKB-KW"/>
</dbReference>
<evidence type="ECO:0000256" key="5">
    <source>
        <dbReference type="ARBA" id="ARBA00022519"/>
    </source>
</evidence>
<dbReference type="GO" id="GO:0005886">
    <property type="term" value="C:plasma membrane"/>
    <property type="evidence" value="ECO:0007669"/>
    <property type="project" value="UniProtKB-SubCell"/>
</dbReference>
<protein>
    <submittedName>
        <fullName evidence="11">TonB family C-terminal domain-containing protein</fullName>
    </submittedName>
</protein>
<dbReference type="PANTHER" id="PTHR33446">
    <property type="entry name" value="PROTEIN TONB-RELATED"/>
    <property type="match status" value="1"/>
</dbReference>
<dbReference type="EMBL" id="FQZF01000002">
    <property type="protein sequence ID" value="SHI39101.1"/>
    <property type="molecule type" value="Genomic_DNA"/>
</dbReference>
<dbReference type="Proteomes" id="UP000184387">
    <property type="component" value="Unassembled WGS sequence"/>
</dbReference>
<proteinExistence type="inferred from homology"/>
<accession>A0A1M6ARR1</accession>
<dbReference type="Pfam" id="PF03544">
    <property type="entry name" value="TonB_C"/>
    <property type="match status" value="1"/>
</dbReference>
<name>A0A1M6ARR1_9PROT</name>
<evidence type="ECO:0000313" key="11">
    <source>
        <dbReference type="EMBL" id="SHI39101.1"/>
    </source>
</evidence>
<dbReference type="NCBIfam" id="TIGR01352">
    <property type="entry name" value="tonB_Cterm"/>
    <property type="match status" value="1"/>
</dbReference>
<evidence type="ECO:0000259" key="10">
    <source>
        <dbReference type="PROSITE" id="PS52015"/>
    </source>
</evidence>
<dbReference type="STRING" id="198092.SAMN02745194_00227"/>
<keyword evidence="3" id="KW-0813">Transport</keyword>
<keyword evidence="5" id="KW-0997">Cell inner membrane</keyword>
<evidence type="ECO:0000256" key="4">
    <source>
        <dbReference type="ARBA" id="ARBA00022475"/>
    </source>
</evidence>
<comment type="subcellular location">
    <subcellularLocation>
        <location evidence="1">Cell inner membrane</location>
        <topology evidence="1">Single-pass membrane protein</topology>
        <orientation evidence="1">Periplasmic side</orientation>
    </subcellularLocation>
</comment>
<keyword evidence="9" id="KW-0472">Membrane</keyword>